<comment type="caution">
    <text evidence="1">The sequence shown here is derived from an EMBL/GenBank/DDBJ whole genome shotgun (WGS) entry which is preliminary data.</text>
</comment>
<accession>A0ABW2IRJ5</accession>
<gene>
    <name evidence="1" type="ORF">ACFQQA_02340</name>
</gene>
<keyword evidence="2" id="KW-1185">Reference proteome</keyword>
<evidence type="ECO:0000313" key="1">
    <source>
        <dbReference type="EMBL" id="MFC7293553.1"/>
    </source>
</evidence>
<reference evidence="2" key="1">
    <citation type="journal article" date="2019" name="Int. J. Syst. Evol. Microbiol.">
        <title>The Global Catalogue of Microorganisms (GCM) 10K type strain sequencing project: providing services to taxonomists for standard genome sequencing and annotation.</title>
        <authorList>
            <consortium name="The Broad Institute Genomics Platform"/>
            <consortium name="The Broad Institute Genome Sequencing Center for Infectious Disease"/>
            <person name="Wu L."/>
            <person name="Ma J."/>
        </authorList>
    </citation>
    <scope>NUCLEOTIDE SEQUENCE [LARGE SCALE GENOMIC DNA]</scope>
    <source>
        <strain evidence="2">CCUG 60559</strain>
    </source>
</reference>
<dbReference type="EMBL" id="JBHTBD010000001">
    <property type="protein sequence ID" value="MFC7293553.1"/>
    <property type="molecule type" value="Genomic_DNA"/>
</dbReference>
<dbReference type="Pfam" id="PF18855">
    <property type="entry name" value="baeRF_family11"/>
    <property type="match status" value="1"/>
</dbReference>
<proteinExistence type="predicted"/>
<dbReference type="RefSeq" id="WP_100686870.1">
    <property type="nucleotide sequence ID" value="NZ_JBHTBD010000001.1"/>
</dbReference>
<dbReference type="Proteomes" id="UP001596506">
    <property type="component" value="Unassembled WGS sequence"/>
</dbReference>
<evidence type="ECO:0000313" key="2">
    <source>
        <dbReference type="Proteomes" id="UP001596506"/>
    </source>
</evidence>
<protein>
    <submittedName>
        <fullName evidence="1">Uncharacterized protein</fullName>
    </submittedName>
</protein>
<organism evidence="1 2">
    <name type="scientific">Marinobacter aromaticivorans</name>
    <dbReference type="NCBI Taxonomy" id="1494078"/>
    <lineage>
        <taxon>Bacteria</taxon>
        <taxon>Pseudomonadati</taxon>
        <taxon>Pseudomonadota</taxon>
        <taxon>Gammaproteobacteria</taxon>
        <taxon>Pseudomonadales</taxon>
        <taxon>Marinobacteraceae</taxon>
        <taxon>Marinobacter</taxon>
    </lineage>
</organism>
<dbReference type="InterPro" id="IPR041638">
    <property type="entry name" value="BaeRF_family11"/>
</dbReference>
<sequence length="372" mass="40982">MYYVDMPSAREIGDLNLVRSDAAVSIYLPTTPLSREVEASRINLGNLVKKAVSQLEASGFDKRRIVLLQEQFDDLLADDEFWSHQANSLAILATPESLRTYRMANKLGEIVEVSDRFHLKPLLRAITFPHVAHILALSENAVRLIEVSADMPAREVSVPDMPSDLTDVVGKATIKDYTGTGHRQGVQGHNSYLARYVRKINAVLRPVLMRSDRPLILATAKPLEALFRSLSSIPALPDTIAGNPEHLTDAELASAARPVLDAHYAEQIKDFHRLFEDRTGQNRTTTDISDAARLATFGGIDQLLIDIDSVVDGFVDDESGEVRFGSEPDAANYGIVDEIAGRALRTGARVMAVRKEDIPGHHDLAAISRYPI</sequence>
<name>A0ABW2IRJ5_9GAMM</name>